<dbReference type="GO" id="GO:0032281">
    <property type="term" value="C:AMPA glutamate receptor complex"/>
    <property type="evidence" value="ECO:0007669"/>
    <property type="project" value="TreeGrafter"/>
</dbReference>
<protein>
    <submittedName>
        <fullName evidence="5">Uncharacterized protein</fullName>
    </submittedName>
</protein>
<dbReference type="PANTHER" id="PTHR31774:SF1">
    <property type="entry name" value="PROTEIN SHISA-9"/>
    <property type="match status" value="1"/>
</dbReference>
<evidence type="ECO:0000256" key="2">
    <source>
        <dbReference type="ARBA" id="ARBA00022692"/>
    </source>
</evidence>
<accession>A0AAD8ZTS0</accession>
<keyword evidence="6" id="KW-1185">Reference proteome</keyword>
<sequence length="379" mass="42018">MDDLRQYKFKASVYLFDSRGSSQVGRLVLGVRHAALYWLGHLVCYRQGKLHGENLVIHPCSLYRHVRSLAFYKVVQAMTQHCKAVPECIVHYSRCGLCKARQHSDCTAVGTNLRYPIQTFSINLQPVHLRVLAIGNRAALMSLSSAASSSSAYEITRFTRALAQVMRQTAPAEALQREESLVVPGQPYDTVPTRTAANSLQSTQMTSVGPSATLMQAMTQYPALGQVSHAYEQPQLGKESNKYASLKAVAEKANENFYTNRRHVVDLAAKGTLPLQPVHLEPEPANPYSPERPKMNGHRAKSTKVPCSLTLPYGSSTIASPGMLKAWDATETLARRHTYGPKRHNALLEQVNELASVRSQPYLPPQPYFITNSKTEVTV</sequence>
<reference evidence="5" key="1">
    <citation type="submission" date="2023-03" db="EMBL/GenBank/DDBJ databases">
        <title>Electrophorus voltai genome.</title>
        <authorList>
            <person name="Bian C."/>
        </authorList>
    </citation>
    <scope>NUCLEOTIDE SEQUENCE</scope>
    <source>
        <strain evidence="5">CB-2022</strain>
        <tissue evidence="5">Muscle</tissue>
    </source>
</reference>
<dbReference type="GO" id="GO:0014069">
    <property type="term" value="C:postsynaptic density"/>
    <property type="evidence" value="ECO:0007669"/>
    <property type="project" value="TreeGrafter"/>
</dbReference>
<evidence type="ECO:0000256" key="4">
    <source>
        <dbReference type="ARBA" id="ARBA00023136"/>
    </source>
</evidence>
<dbReference type="Proteomes" id="UP001239994">
    <property type="component" value="Unassembled WGS sequence"/>
</dbReference>
<evidence type="ECO:0000313" key="5">
    <source>
        <dbReference type="EMBL" id="KAK1805257.1"/>
    </source>
</evidence>
<dbReference type="GO" id="GO:0045211">
    <property type="term" value="C:postsynaptic membrane"/>
    <property type="evidence" value="ECO:0007669"/>
    <property type="project" value="TreeGrafter"/>
</dbReference>
<dbReference type="InterPro" id="IPR026910">
    <property type="entry name" value="Shisa"/>
</dbReference>
<gene>
    <name evidence="5" type="ORF">P4O66_019590</name>
</gene>
<evidence type="ECO:0000256" key="3">
    <source>
        <dbReference type="ARBA" id="ARBA00022989"/>
    </source>
</evidence>
<comment type="caution">
    <text evidence="5">The sequence shown here is derived from an EMBL/GenBank/DDBJ whole genome shotgun (WGS) entry which is preliminary data.</text>
</comment>
<dbReference type="EMBL" id="JAROKS010000003">
    <property type="protein sequence ID" value="KAK1805257.1"/>
    <property type="molecule type" value="Genomic_DNA"/>
</dbReference>
<organism evidence="5 6">
    <name type="scientific">Electrophorus voltai</name>
    <dbReference type="NCBI Taxonomy" id="2609070"/>
    <lineage>
        <taxon>Eukaryota</taxon>
        <taxon>Metazoa</taxon>
        <taxon>Chordata</taxon>
        <taxon>Craniata</taxon>
        <taxon>Vertebrata</taxon>
        <taxon>Euteleostomi</taxon>
        <taxon>Actinopterygii</taxon>
        <taxon>Neopterygii</taxon>
        <taxon>Teleostei</taxon>
        <taxon>Ostariophysi</taxon>
        <taxon>Gymnotiformes</taxon>
        <taxon>Gymnotoidei</taxon>
        <taxon>Gymnotidae</taxon>
        <taxon>Electrophorus</taxon>
    </lineage>
</organism>
<dbReference type="GO" id="GO:0032591">
    <property type="term" value="C:dendritic spine membrane"/>
    <property type="evidence" value="ECO:0007669"/>
    <property type="project" value="TreeGrafter"/>
</dbReference>
<dbReference type="PANTHER" id="PTHR31774">
    <property type="entry name" value="PROTEIN SHISA-9-RELATED"/>
    <property type="match status" value="1"/>
</dbReference>
<keyword evidence="4" id="KW-0472">Membrane</keyword>
<comment type="subcellular location">
    <subcellularLocation>
        <location evidence="1">Membrane</location>
    </subcellularLocation>
</comment>
<name>A0AAD8ZTS0_9TELE</name>
<evidence type="ECO:0000313" key="6">
    <source>
        <dbReference type="Proteomes" id="UP001239994"/>
    </source>
</evidence>
<proteinExistence type="predicted"/>
<dbReference type="GO" id="GO:0048172">
    <property type="term" value="P:regulation of short-term neuronal synaptic plasticity"/>
    <property type="evidence" value="ECO:0007669"/>
    <property type="project" value="TreeGrafter"/>
</dbReference>
<keyword evidence="3" id="KW-1133">Transmembrane helix</keyword>
<evidence type="ECO:0000256" key="1">
    <source>
        <dbReference type="ARBA" id="ARBA00004370"/>
    </source>
</evidence>
<dbReference type="AlphaFoldDB" id="A0AAD8ZTS0"/>
<keyword evidence="2" id="KW-0812">Transmembrane</keyword>